<protein>
    <submittedName>
        <fullName evidence="8">Amino acid ABC transporter substrate-binding protein</fullName>
    </submittedName>
</protein>
<gene>
    <name evidence="8" type="ORF">DWY99_12645</name>
</gene>
<dbReference type="SUPFAM" id="SSF53850">
    <property type="entry name" value="Periplasmic binding protein-like II"/>
    <property type="match status" value="1"/>
</dbReference>
<dbReference type="PANTHER" id="PTHR35936">
    <property type="entry name" value="MEMBRANE-BOUND LYTIC MUREIN TRANSGLYCOSYLASE F"/>
    <property type="match status" value="1"/>
</dbReference>
<dbReference type="Pfam" id="PF00497">
    <property type="entry name" value="SBP_bac_3"/>
    <property type="match status" value="1"/>
</dbReference>
<comment type="subcellular location">
    <subcellularLocation>
        <location evidence="1">Cell envelope</location>
    </subcellularLocation>
</comment>
<sequence>MKKVLAALMALALAATCAACGNNGGSSSTGGEDSNGSSSAAATDDQSWEKVESAGTLVLGLDDAFPPMGYKDTETGDIIGFDIDIAKEVCSRLGIELKLQPIDWNNKQSELENGNVDCLWNGFSKTPERDEQFNLSIPYMKNEQIILVKTDSDYQTLEDLAGKTIGVQADSSAESALEAEENKEFKDSLGEIVKIEDYAMAVLEIQNGTIDAISIDEVVARFYLNNDPDAYRILSDGDGNALSLATEDYVIGFRKSDNALKEKVEEALREMSSDGTMKTISEKWFGEDVTTVE</sequence>
<organism evidence="8 9">
    <name type="scientific">[Clostridium] leptum</name>
    <dbReference type="NCBI Taxonomy" id="1535"/>
    <lineage>
        <taxon>Bacteria</taxon>
        <taxon>Bacillati</taxon>
        <taxon>Bacillota</taxon>
        <taxon>Clostridia</taxon>
        <taxon>Eubacteriales</taxon>
        <taxon>Oscillospiraceae</taxon>
        <taxon>Oscillospiraceae incertae sedis</taxon>
    </lineage>
</organism>
<feature type="signal peptide" evidence="6">
    <location>
        <begin position="1"/>
        <end position="19"/>
    </location>
</feature>
<proteinExistence type="inferred from homology"/>
<accession>A0A412AUS3</accession>
<evidence type="ECO:0000256" key="5">
    <source>
        <dbReference type="SAM" id="MobiDB-lite"/>
    </source>
</evidence>
<dbReference type="InterPro" id="IPR001638">
    <property type="entry name" value="Solute-binding_3/MltF_N"/>
</dbReference>
<name>A0A412AUS3_9FIRM</name>
<reference evidence="8 9" key="1">
    <citation type="submission" date="2018-08" db="EMBL/GenBank/DDBJ databases">
        <title>A genome reference for cultivated species of the human gut microbiota.</title>
        <authorList>
            <person name="Zou Y."/>
            <person name="Xue W."/>
            <person name="Luo G."/>
        </authorList>
    </citation>
    <scope>NUCLEOTIDE SEQUENCE [LARGE SCALE GENOMIC DNA]</scope>
    <source>
        <strain evidence="8 9">AF28-26</strain>
    </source>
</reference>
<evidence type="ECO:0000256" key="2">
    <source>
        <dbReference type="ARBA" id="ARBA00010333"/>
    </source>
</evidence>
<dbReference type="AlphaFoldDB" id="A0A412AUS3"/>
<dbReference type="SMART" id="SM00062">
    <property type="entry name" value="PBPb"/>
    <property type="match status" value="1"/>
</dbReference>
<evidence type="ECO:0000256" key="3">
    <source>
        <dbReference type="ARBA" id="ARBA00022729"/>
    </source>
</evidence>
<feature type="chain" id="PRO_5038686294" evidence="6">
    <location>
        <begin position="20"/>
        <end position="293"/>
    </location>
</feature>
<dbReference type="Proteomes" id="UP000284751">
    <property type="component" value="Unassembled WGS sequence"/>
</dbReference>
<feature type="compositionally biased region" description="Low complexity" evidence="5">
    <location>
        <begin position="29"/>
        <end position="39"/>
    </location>
</feature>
<evidence type="ECO:0000313" key="9">
    <source>
        <dbReference type="Proteomes" id="UP000284751"/>
    </source>
</evidence>
<evidence type="ECO:0000256" key="1">
    <source>
        <dbReference type="ARBA" id="ARBA00004196"/>
    </source>
</evidence>
<feature type="domain" description="Solute-binding protein family 3/N-terminal" evidence="7">
    <location>
        <begin position="56"/>
        <end position="288"/>
    </location>
</feature>
<comment type="caution">
    <text evidence="8">The sequence shown here is derived from an EMBL/GenBank/DDBJ whole genome shotgun (WGS) entry which is preliminary data.</text>
</comment>
<evidence type="ECO:0000256" key="4">
    <source>
        <dbReference type="RuleBase" id="RU003744"/>
    </source>
</evidence>
<dbReference type="GO" id="GO:0030313">
    <property type="term" value="C:cell envelope"/>
    <property type="evidence" value="ECO:0007669"/>
    <property type="project" value="UniProtKB-SubCell"/>
</dbReference>
<evidence type="ECO:0000259" key="7">
    <source>
        <dbReference type="SMART" id="SM00062"/>
    </source>
</evidence>
<dbReference type="CDD" id="cd00996">
    <property type="entry name" value="PBP2_AatB_like"/>
    <property type="match status" value="1"/>
</dbReference>
<dbReference type="InterPro" id="IPR018313">
    <property type="entry name" value="SBP_3_CS"/>
</dbReference>
<feature type="region of interest" description="Disordered" evidence="5">
    <location>
        <begin position="24"/>
        <end position="46"/>
    </location>
</feature>
<comment type="similarity">
    <text evidence="2 4">Belongs to the bacterial solute-binding protein 3 family.</text>
</comment>
<evidence type="ECO:0000256" key="6">
    <source>
        <dbReference type="SAM" id="SignalP"/>
    </source>
</evidence>
<evidence type="ECO:0000313" key="8">
    <source>
        <dbReference type="EMBL" id="RGQ35441.1"/>
    </source>
</evidence>
<keyword evidence="3 6" id="KW-0732">Signal</keyword>
<dbReference type="Gene3D" id="3.40.190.10">
    <property type="entry name" value="Periplasmic binding protein-like II"/>
    <property type="match status" value="2"/>
</dbReference>
<dbReference type="PANTHER" id="PTHR35936:SF34">
    <property type="entry name" value="ABC TRANSPORTER EXTRACELLULAR-BINDING PROTEIN YCKB-RELATED"/>
    <property type="match status" value="1"/>
</dbReference>
<dbReference type="EMBL" id="QRTC01000066">
    <property type="protein sequence ID" value="RGQ35441.1"/>
    <property type="molecule type" value="Genomic_DNA"/>
</dbReference>
<dbReference type="PROSITE" id="PS01039">
    <property type="entry name" value="SBP_BACTERIAL_3"/>
    <property type="match status" value="1"/>
</dbReference>